<dbReference type="SUPFAM" id="SSF51556">
    <property type="entry name" value="Metallo-dependent hydrolases"/>
    <property type="match status" value="1"/>
</dbReference>
<dbReference type="PROSITE" id="PS01137">
    <property type="entry name" value="TATD_1"/>
    <property type="match status" value="1"/>
</dbReference>
<dbReference type="InterPro" id="IPR032466">
    <property type="entry name" value="Metal_Hydrolase"/>
</dbReference>
<feature type="binding site" evidence="4">
    <location>
        <position position="11"/>
    </location>
    <ligand>
        <name>a divalent metal cation</name>
        <dbReference type="ChEBI" id="CHEBI:60240"/>
        <label>1</label>
    </ligand>
</feature>
<dbReference type="PANTHER" id="PTHR46124">
    <property type="entry name" value="D-AMINOACYL-TRNA DEACYLASE"/>
    <property type="match status" value="1"/>
</dbReference>
<dbReference type="PIRSF" id="PIRSF005902">
    <property type="entry name" value="DNase_TatD"/>
    <property type="match status" value="1"/>
</dbReference>
<dbReference type="RefSeq" id="WP_065089496.1">
    <property type="nucleotide sequence ID" value="NZ_JQSG02000003.1"/>
</dbReference>
<dbReference type="PANTHER" id="PTHR46124:SF3">
    <property type="entry name" value="HYDROLASE"/>
    <property type="match status" value="1"/>
</dbReference>
<feature type="binding site" evidence="4">
    <location>
        <position position="95"/>
    </location>
    <ligand>
        <name>a divalent metal cation</name>
        <dbReference type="ChEBI" id="CHEBI:60240"/>
        <label>1</label>
    </ligand>
</feature>
<evidence type="ECO:0000256" key="2">
    <source>
        <dbReference type="ARBA" id="ARBA00022723"/>
    </source>
</evidence>
<protein>
    <recommendedName>
        <fullName evidence="7">DNAase</fullName>
    </recommendedName>
</protein>
<dbReference type="EMBL" id="JQSG02000003">
    <property type="protein sequence ID" value="OBS09374.1"/>
    <property type="molecule type" value="Genomic_DNA"/>
</dbReference>
<evidence type="ECO:0000313" key="5">
    <source>
        <dbReference type="EMBL" id="OBS09374.1"/>
    </source>
</evidence>
<dbReference type="GO" id="GO:0016788">
    <property type="term" value="F:hydrolase activity, acting on ester bonds"/>
    <property type="evidence" value="ECO:0007669"/>
    <property type="project" value="InterPro"/>
</dbReference>
<comment type="similarity">
    <text evidence="1">Belongs to the metallo-dependent hydrolases superfamily. TatD-type hydrolase family.</text>
</comment>
<dbReference type="CDD" id="cd01310">
    <property type="entry name" value="TatD_DNAse"/>
    <property type="match status" value="1"/>
</dbReference>
<accession>A0A1A6C495</accession>
<keyword evidence="2 4" id="KW-0479">Metal-binding</keyword>
<gene>
    <name evidence="5" type="ORF">Thpro_021702</name>
</gene>
<dbReference type="InterPro" id="IPR018228">
    <property type="entry name" value="DNase_TatD-rel_CS"/>
</dbReference>
<reference evidence="5 6" key="1">
    <citation type="journal article" date="2014" name="Genome Announc.">
        <title>Draft Genome Sequence of the Iron-Oxidizing, Acidophilic, and Halotolerant 'Thiobacillus prosperus' Type Strain DSM 5130.</title>
        <authorList>
            <person name="Ossandon F.J."/>
            <person name="Cardenas J.P."/>
            <person name="Corbett M."/>
            <person name="Quatrini R."/>
            <person name="Holmes D.S."/>
            <person name="Watkin E."/>
        </authorList>
    </citation>
    <scope>NUCLEOTIDE SEQUENCE [LARGE SCALE GENOMIC DNA]</scope>
    <source>
        <strain evidence="5 6">DSM 5130</strain>
    </source>
</reference>
<organism evidence="5 6">
    <name type="scientific">Acidihalobacter prosperus</name>
    <dbReference type="NCBI Taxonomy" id="160660"/>
    <lineage>
        <taxon>Bacteria</taxon>
        <taxon>Pseudomonadati</taxon>
        <taxon>Pseudomonadota</taxon>
        <taxon>Gammaproteobacteria</taxon>
        <taxon>Chromatiales</taxon>
        <taxon>Ectothiorhodospiraceae</taxon>
        <taxon>Acidihalobacter</taxon>
    </lineage>
</organism>
<keyword evidence="3" id="KW-0378">Hydrolase</keyword>
<feature type="binding site" evidence="4">
    <location>
        <position position="204"/>
    </location>
    <ligand>
        <name>a divalent metal cation</name>
        <dbReference type="ChEBI" id="CHEBI:60240"/>
        <label>1</label>
    </ligand>
</feature>
<dbReference type="Gene3D" id="3.20.20.140">
    <property type="entry name" value="Metal-dependent hydrolases"/>
    <property type="match status" value="1"/>
</dbReference>
<dbReference type="GO" id="GO:0046872">
    <property type="term" value="F:metal ion binding"/>
    <property type="evidence" value="ECO:0007669"/>
    <property type="project" value="UniProtKB-KW"/>
</dbReference>
<dbReference type="PROSITE" id="PS01090">
    <property type="entry name" value="TATD_2"/>
    <property type="match status" value="1"/>
</dbReference>
<comment type="caution">
    <text evidence="5">The sequence shown here is derived from an EMBL/GenBank/DDBJ whole genome shotgun (WGS) entry which is preliminary data.</text>
</comment>
<sequence>MIPALVDSHCHLDAPAFDNDREDVLARARRAGVGAIILPAVTAAGWPRLRALAASHAGLYPAYGLHPMFVSAHRPAHLDALGEWLAAERPVAVGECGLDYYVPGLDADAQMRYFDAQLALARERNLPVIVHARKALDRVIQRIRRQPGLRGVVHSFSGSLQQAMQLHDAGFCVGLGGPLTYPRAQRLRRIAAALPLEAILLETDAPDQPGHAHRGERNEPAFIREVLADLAALRDTDSGTIAAATTANTCRLFGLPAARETAASES</sequence>
<dbReference type="AlphaFoldDB" id="A0A1A6C495"/>
<feature type="binding site" evidence="4">
    <location>
        <position position="154"/>
    </location>
    <ligand>
        <name>a divalent metal cation</name>
        <dbReference type="ChEBI" id="CHEBI:60240"/>
        <label>2</label>
    </ligand>
</feature>
<dbReference type="InterPro" id="IPR001130">
    <property type="entry name" value="TatD-like"/>
</dbReference>
<evidence type="ECO:0000256" key="1">
    <source>
        <dbReference type="ARBA" id="ARBA00009275"/>
    </source>
</evidence>
<feature type="binding site" evidence="4">
    <location>
        <position position="131"/>
    </location>
    <ligand>
        <name>a divalent metal cation</name>
        <dbReference type="ChEBI" id="CHEBI:60240"/>
        <label>2</label>
    </ligand>
</feature>
<dbReference type="Proteomes" id="UP000029273">
    <property type="component" value="Unassembled WGS sequence"/>
</dbReference>
<dbReference type="GO" id="GO:0005829">
    <property type="term" value="C:cytosol"/>
    <property type="evidence" value="ECO:0007669"/>
    <property type="project" value="TreeGrafter"/>
</dbReference>
<keyword evidence="6" id="KW-1185">Reference proteome</keyword>
<dbReference type="FunFam" id="3.20.20.140:FF:000005">
    <property type="entry name" value="TatD family hydrolase"/>
    <property type="match status" value="1"/>
</dbReference>
<name>A0A1A6C495_9GAMM</name>
<evidence type="ECO:0000256" key="3">
    <source>
        <dbReference type="ARBA" id="ARBA00022801"/>
    </source>
</evidence>
<proteinExistence type="inferred from homology"/>
<dbReference type="Pfam" id="PF01026">
    <property type="entry name" value="TatD_DNase"/>
    <property type="match status" value="1"/>
</dbReference>
<dbReference type="OrthoDB" id="9810005at2"/>
<feature type="binding site" evidence="4">
    <location>
        <position position="9"/>
    </location>
    <ligand>
        <name>a divalent metal cation</name>
        <dbReference type="ChEBI" id="CHEBI:60240"/>
        <label>1</label>
    </ligand>
</feature>
<evidence type="ECO:0000256" key="4">
    <source>
        <dbReference type="PIRSR" id="PIRSR005902-1"/>
    </source>
</evidence>
<evidence type="ECO:0000313" key="6">
    <source>
        <dbReference type="Proteomes" id="UP000029273"/>
    </source>
</evidence>
<evidence type="ECO:0008006" key="7">
    <source>
        <dbReference type="Google" id="ProtNLM"/>
    </source>
</evidence>